<dbReference type="PANTHER" id="PTHR38463:SF1">
    <property type="entry name" value="STRESS RESPONSE PROTEIN YSNF"/>
    <property type="match status" value="1"/>
</dbReference>
<dbReference type="Pfam" id="PF09557">
    <property type="entry name" value="DUF2382"/>
    <property type="match status" value="1"/>
</dbReference>
<protein>
    <submittedName>
        <fullName evidence="4">YsnF/AvaK domain-containing protein</fullName>
    </submittedName>
</protein>
<feature type="compositionally biased region" description="Low complexity" evidence="1">
    <location>
        <begin position="157"/>
        <end position="169"/>
    </location>
</feature>
<keyword evidence="5" id="KW-1185">Reference proteome</keyword>
<feature type="domain" description="General stress protein 17M-like" evidence="3">
    <location>
        <begin position="5"/>
        <end position="81"/>
    </location>
</feature>
<evidence type="ECO:0000259" key="2">
    <source>
        <dbReference type="Pfam" id="PF09557"/>
    </source>
</evidence>
<evidence type="ECO:0000313" key="5">
    <source>
        <dbReference type="Proteomes" id="UP001165263"/>
    </source>
</evidence>
<reference evidence="4" key="1">
    <citation type="submission" date="2022-08" db="EMBL/GenBank/DDBJ databases">
        <title>Reclassification of Massilia species as members of the genera Telluria, Duganella, Pseudoduganella, Mokoshia gen. nov. and Zemynaea gen. nov. using orthogonal and non-orthogonal genome-based approaches.</title>
        <authorList>
            <person name="Bowman J.P."/>
        </authorList>
    </citation>
    <scope>NUCLEOTIDE SEQUENCE</scope>
    <source>
        <strain evidence="4">LMG 11547</strain>
    </source>
</reference>
<dbReference type="EMBL" id="JANUHC010000004">
    <property type="protein sequence ID" value="MCS0630085.1"/>
    <property type="molecule type" value="Genomic_DNA"/>
</dbReference>
<evidence type="ECO:0000313" key="4">
    <source>
        <dbReference type="EMBL" id="MCS0630085.1"/>
    </source>
</evidence>
<proteinExistence type="predicted"/>
<dbReference type="InterPro" id="IPR019060">
    <property type="entry name" value="DUF2382"/>
</dbReference>
<accession>A0ABT2BY75</accession>
<gene>
    <name evidence="4" type="ORF">NX786_12150</name>
</gene>
<dbReference type="Proteomes" id="UP001165263">
    <property type="component" value="Unassembled WGS sequence"/>
</dbReference>
<dbReference type="InterPro" id="IPR052967">
    <property type="entry name" value="Stress_Response_Assoc"/>
</dbReference>
<comment type="caution">
    <text evidence="4">The sequence shown here is derived from an EMBL/GenBank/DDBJ whole genome shotgun (WGS) entry which is preliminary data.</text>
</comment>
<name>A0ABT2BY75_9BURK</name>
<sequence length="388" mass="42710">MQHTLVAVFDNRSDAQNAMDELLASGFTRDNVYVSSADLSGTTTTTDTTLGTTHEEGVGASIKHFFENLFGSDNDEHATRYSTAVAGGQHVLTLTTSSEPEVERAADVIERFGPIDIDERHDLAGNAASLGTSAYQSQSSSTLAAGSMQSGTQAGNLSGSLSDSTLRSDSLQRDTAIDQTTGKAAIPVVQEEVRVGKRQVERGGVRVFSRLVETPVNETVSLREEHVSVERRPVDQPINPADVAALKDKTIELRETAEEAVVQKSARVVEEVVVGKEVSQRQEKIQDTVRHTEVEVQPLQGSALDDDTYYRNDWQTNYASLGGTYDDYAPAYRYGYDMRRDARYQGRNWDDVESDLRSDWDTRYGSSGSSTWERMKAAVRSGWNRMTS</sequence>
<dbReference type="InterPro" id="IPR025889">
    <property type="entry name" value="GSP17M-like_dom"/>
</dbReference>
<organism evidence="4 5">
    <name type="scientific">Telluria mixta</name>
    <dbReference type="NCBI Taxonomy" id="34071"/>
    <lineage>
        <taxon>Bacteria</taxon>
        <taxon>Pseudomonadati</taxon>
        <taxon>Pseudomonadota</taxon>
        <taxon>Betaproteobacteria</taxon>
        <taxon>Burkholderiales</taxon>
        <taxon>Oxalobacteraceae</taxon>
        <taxon>Telluria group</taxon>
        <taxon>Telluria</taxon>
    </lineage>
</organism>
<feature type="region of interest" description="Disordered" evidence="1">
    <location>
        <begin position="141"/>
        <end position="170"/>
    </location>
</feature>
<dbReference type="Pfam" id="PF11181">
    <property type="entry name" value="YflT"/>
    <property type="match status" value="1"/>
</dbReference>
<evidence type="ECO:0000259" key="3">
    <source>
        <dbReference type="Pfam" id="PF11181"/>
    </source>
</evidence>
<feature type="domain" description="DUF2382" evidence="2">
    <location>
        <begin position="186"/>
        <end position="296"/>
    </location>
</feature>
<dbReference type="RefSeq" id="WP_259449205.1">
    <property type="nucleotide sequence ID" value="NZ_CP119520.1"/>
</dbReference>
<evidence type="ECO:0000256" key="1">
    <source>
        <dbReference type="SAM" id="MobiDB-lite"/>
    </source>
</evidence>
<dbReference type="PANTHER" id="PTHR38463">
    <property type="entry name" value="STRESS RESPONSE PROTEIN YSNF"/>
    <property type="match status" value="1"/>
</dbReference>
<feature type="compositionally biased region" description="Polar residues" evidence="1">
    <location>
        <begin position="141"/>
        <end position="156"/>
    </location>
</feature>